<dbReference type="Gene3D" id="3.80.10.10">
    <property type="entry name" value="Ribonuclease Inhibitor"/>
    <property type="match status" value="3"/>
</dbReference>
<dbReference type="Proteomes" id="UP001476247">
    <property type="component" value="Unassembled WGS sequence"/>
</dbReference>
<dbReference type="Pfam" id="PF13855">
    <property type="entry name" value="LRR_8"/>
    <property type="match status" value="1"/>
</dbReference>
<keyword evidence="3" id="KW-0175">Coiled coil</keyword>
<dbReference type="Pfam" id="PF00560">
    <property type="entry name" value="LRR_1"/>
    <property type="match status" value="1"/>
</dbReference>
<dbReference type="SMART" id="SM00369">
    <property type="entry name" value="LRR_TYP"/>
    <property type="match status" value="7"/>
</dbReference>
<feature type="compositionally biased region" description="Low complexity" evidence="4">
    <location>
        <begin position="10"/>
        <end position="19"/>
    </location>
</feature>
<dbReference type="InterPro" id="IPR052574">
    <property type="entry name" value="CDIRP"/>
</dbReference>
<dbReference type="InterPro" id="IPR001611">
    <property type="entry name" value="Leu-rich_rpt"/>
</dbReference>
<feature type="region of interest" description="Disordered" evidence="4">
    <location>
        <begin position="115"/>
        <end position="134"/>
    </location>
</feature>
<dbReference type="SMART" id="SM00365">
    <property type="entry name" value="LRR_SD22"/>
    <property type="match status" value="6"/>
</dbReference>
<feature type="coiled-coil region" evidence="3">
    <location>
        <begin position="69"/>
        <end position="96"/>
    </location>
</feature>
<organism evidence="5 6">
    <name type="scientific">Helicostylum pulchrum</name>
    <dbReference type="NCBI Taxonomy" id="562976"/>
    <lineage>
        <taxon>Eukaryota</taxon>
        <taxon>Fungi</taxon>
        <taxon>Fungi incertae sedis</taxon>
        <taxon>Mucoromycota</taxon>
        <taxon>Mucoromycotina</taxon>
        <taxon>Mucoromycetes</taxon>
        <taxon>Mucorales</taxon>
        <taxon>Mucorineae</taxon>
        <taxon>Mucoraceae</taxon>
        <taxon>Helicostylum</taxon>
    </lineage>
</organism>
<dbReference type="Pfam" id="PF12799">
    <property type="entry name" value="LRR_4"/>
    <property type="match status" value="2"/>
</dbReference>
<keyword evidence="6" id="KW-1185">Reference proteome</keyword>
<evidence type="ECO:0000256" key="4">
    <source>
        <dbReference type="SAM" id="MobiDB-lite"/>
    </source>
</evidence>
<keyword evidence="1" id="KW-0433">Leucine-rich repeat</keyword>
<dbReference type="InterPro" id="IPR025875">
    <property type="entry name" value="Leu-rich_rpt_4"/>
</dbReference>
<name>A0ABP9YH94_9FUNG</name>
<dbReference type="PROSITE" id="PS51450">
    <property type="entry name" value="LRR"/>
    <property type="match status" value="6"/>
</dbReference>
<evidence type="ECO:0000256" key="1">
    <source>
        <dbReference type="ARBA" id="ARBA00022614"/>
    </source>
</evidence>
<feature type="region of interest" description="Disordered" evidence="4">
    <location>
        <begin position="184"/>
        <end position="208"/>
    </location>
</feature>
<dbReference type="PANTHER" id="PTHR47566:SF1">
    <property type="entry name" value="PROTEIN NUD1"/>
    <property type="match status" value="1"/>
</dbReference>
<evidence type="ECO:0000256" key="2">
    <source>
        <dbReference type="ARBA" id="ARBA00022737"/>
    </source>
</evidence>
<reference evidence="5 6" key="1">
    <citation type="submission" date="2024-04" db="EMBL/GenBank/DDBJ databases">
        <title>genome sequences of Mucor flavus KT1a and Helicostylum pulchrum KT1b strains isolation_sourced from the surface of a dry-aged beef.</title>
        <authorList>
            <person name="Toyotome T."/>
            <person name="Hosono M."/>
            <person name="Torimaru M."/>
            <person name="Fukuda K."/>
            <person name="Mikami N."/>
        </authorList>
    </citation>
    <scope>NUCLEOTIDE SEQUENCE [LARGE SCALE GENOMIC DNA]</scope>
    <source>
        <strain evidence="5 6">KT1b</strain>
    </source>
</reference>
<evidence type="ECO:0000313" key="6">
    <source>
        <dbReference type="Proteomes" id="UP001476247"/>
    </source>
</evidence>
<dbReference type="EMBL" id="BAABUJ010000062">
    <property type="protein sequence ID" value="GAA5806323.1"/>
    <property type="molecule type" value="Genomic_DNA"/>
</dbReference>
<dbReference type="SUPFAM" id="SSF52058">
    <property type="entry name" value="L domain-like"/>
    <property type="match status" value="2"/>
</dbReference>
<proteinExistence type="predicted"/>
<dbReference type="PANTHER" id="PTHR47566">
    <property type="match status" value="1"/>
</dbReference>
<dbReference type="InterPro" id="IPR003591">
    <property type="entry name" value="Leu-rich_rpt_typical-subtyp"/>
</dbReference>
<evidence type="ECO:0000313" key="5">
    <source>
        <dbReference type="EMBL" id="GAA5806323.1"/>
    </source>
</evidence>
<feature type="region of interest" description="Disordered" evidence="4">
    <location>
        <begin position="1"/>
        <end position="20"/>
    </location>
</feature>
<dbReference type="InterPro" id="IPR032675">
    <property type="entry name" value="LRR_dom_sf"/>
</dbReference>
<accession>A0ABP9YH94</accession>
<comment type="caution">
    <text evidence="5">The sequence shown here is derived from an EMBL/GenBank/DDBJ whole genome shotgun (WGS) entry which is preliminary data.</text>
</comment>
<gene>
    <name evidence="5" type="ORF">HPULCUR_011855</name>
</gene>
<protein>
    <submittedName>
        <fullName evidence="5">Uncharacterized protein</fullName>
    </submittedName>
</protein>
<sequence>MEEDWDIIESTSSSSSSSSLQQKSLIGLDFDRFANQPAFSIKEDDNIQDYDQQLIDQGVIFCDDSPILKAQINSSIDDVEDTNNELEQQRINQYNKKIIDLNSFFPFIMKEEAGNSTTRESPLEKTATWQNSTAGSSVPYMSERVEAIESLPNFGGPFAFTLKNTVKQSVKKAEEINKKLDELQLESETQSPSPPPSQIPQRPIKPIKKKERVPSLTLQSLPSFAATPKPPKPPVQLTNEVRDTIDVPPKSYIKDPISMKQNLANCFEFNSLDQCQDNVLSAIFFGIESMVADITQWYQLKTLDLSRCNLTGLNHLDTCFPMLEKLTVSHNELKSISGLPDSLRYLHASHNKLCEVDIYQQSRLQYVNLSHNFIQTFQDMSQLKSLRTLDVSNNMIASCVPFKALTGLIQLSLKNNNIRKLTGFIPQQELESLDLSFNRIERLDSIDELYNLRELNLNHNNIKHISINQPMEKLCSLRLSFNRLKSFDVSLFPEVRILFLDDNQIQRMIGVTCIARLDSFSLRDQGREKVEYNLQYLRGTRKLYLSGSPFKNMHQLIDFYSLEYLELCSSEIVELPSDFSKRVPNLCHLYLSTNRLQDIRAVKKLKYLRRLILIDNKLLSINEVLSVVKHLKRLNVLDLRQNPMCSNFYPTLSLNSPDLNDNGKVSPYIAAAHDATWTTQVLEFDQQLSDHWRTRRDVYRALLIKECPKLKELDHLAIGSSDRDYADITIDNYQQSRASLSL</sequence>
<evidence type="ECO:0000256" key="3">
    <source>
        <dbReference type="SAM" id="Coils"/>
    </source>
</evidence>
<keyword evidence="2" id="KW-0677">Repeat</keyword>